<dbReference type="InterPro" id="IPR023298">
    <property type="entry name" value="ATPase_P-typ_TM_dom_sf"/>
</dbReference>
<evidence type="ECO:0000313" key="11">
    <source>
        <dbReference type="EMBL" id="AOZ73463.1"/>
    </source>
</evidence>
<protein>
    <submittedName>
        <fullName evidence="11">Hydrolase</fullName>
    </submittedName>
</protein>
<feature type="transmembrane region" description="Helical" evidence="8">
    <location>
        <begin position="630"/>
        <end position="651"/>
    </location>
</feature>
<evidence type="ECO:0000256" key="2">
    <source>
        <dbReference type="ARBA" id="ARBA00022692"/>
    </source>
</evidence>
<dbReference type="SFLD" id="SFLDF00027">
    <property type="entry name" value="p-type_atpase"/>
    <property type="match status" value="1"/>
</dbReference>
<dbReference type="Gene3D" id="3.40.50.1000">
    <property type="entry name" value="HAD superfamily/HAD-like"/>
    <property type="match status" value="1"/>
</dbReference>
<feature type="transmembrane region" description="Helical" evidence="8">
    <location>
        <begin position="691"/>
        <end position="710"/>
    </location>
</feature>
<feature type="transmembrane region" description="Helical" evidence="8">
    <location>
        <begin position="68"/>
        <end position="86"/>
    </location>
</feature>
<evidence type="ECO:0000256" key="7">
    <source>
        <dbReference type="ARBA" id="ARBA00023136"/>
    </source>
</evidence>
<dbReference type="InterPro" id="IPR018303">
    <property type="entry name" value="ATPase_P-typ_P_site"/>
</dbReference>
<evidence type="ECO:0000256" key="4">
    <source>
        <dbReference type="ARBA" id="ARBA00022840"/>
    </source>
</evidence>
<keyword evidence="3" id="KW-0547">Nucleotide-binding</keyword>
<accession>A0A1D9MMS5</accession>
<feature type="transmembrane region" description="Helical" evidence="8">
    <location>
        <begin position="215"/>
        <end position="235"/>
    </location>
</feature>
<evidence type="ECO:0000256" key="5">
    <source>
        <dbReference type="ARBA" id="ARBA00022967"/>
    </source>
</evidence>
<evidence type="ECO:0000256" key="1">
    <source>
        <dbReference type="ARBA" id="ARBA00004651"/>
    </source>
</evidence>
<proteinExistence type="predicted"/>
<dbReference type="Pfam" id="PF00690">
    <property type="entry name" value="Cation_ATPase_N"/>
    <property type="match status" value="1"/>
</dbReference>
<dbReference type="KEGG" id="avu:BK816_04150"/>
<dbReference type="Proteomes" id="UP000176288">
    <property type="component" value="Chromosome"/>
</dbReference>
<keyword evidence="2 8" id="KW-0812">Transmembrane</keyword>
<organism evidence="11 12">
    <name type="scientific">Boudabousia tangfeifanii</name>
    <dbReference type="NCBI Taxonomy" id="1912795"/>
    <lineage>
        <taxon>Bacteria</taxon>
        <taxon>Bacillati</taxon>
        <taxon>Actinomycetota</taxon>
        <taxon>Actinomycetes</taxon>
        <taxon>Actinomycetales</taxon>
        <taxon>Actinomycetaceae</taxon>
        <taxon>Boudabousia</taxon>
    </lineage>
</organism>
<keyword evidence="12" id="KW-1185">Reference proteome</keyword>
<feature type="transmembrane region" description="Helical" evidence="8">
    <location>
        <begin position="715"/>
        <end position="735"/>
    </location>
</feature>
<dbReference type="InterPro" id="IPR023299">
    <property type="entry name" value="ATPase_P-typ_cyto_dom_N"/>
</dbReference>
<evidence type="ECO:0000256" key="3">
    <source>
        <dbReference type="ARBA" id="ARBA00022741"/>
    </source>
</evidence>
<dbReference type="SFLD" id="SFLDG00002">
    <property type="entry name" value="C1.7:_P-type_atpase_like"/>
    <property type="match status" value="1"/>
</dbReference>
<feature type="transmembrane region" description="Helical" evidence="8">
    <location>
        <begin position="755"/>
        <end position="773"/>
    </location>
</feature>
<feature type="transmembrane region" description="Helical" evidence="8">
    <location>
        <begin position="247"/>
        <end position="272"/>
    </location>
</feature>
<evidence type="ECO:0000313" key="12">
    <source>
        <dbReference type="Proteomes" id="UP000176288"/>
    </source>
</evidence>
<dbReference type="PANTHER" id="PTHR42861">
    <property type="entry name" value="CALCIUM-TRANSPORTING ATPASE"/>
    <property type="match status" value="1"/>
</dbReference>
<dbReference type="GO" id="GO:0016887">
    <property type="term" value="F:ATP hydrolysis activity"/>
    <property type="evidence" value="ECO:0007669"/>
    <property type="project" value="InterPro"/>
</dbReference>
<dbReference type="NCBIfam" id="TIGR01494">
    <property type="entry name" value="ATPase_P-type"/>
    <property type="match status" value="2"/>
</dbReference>
<dbReference type="SFLD" id="SFLDS00003">
    <property type="entry name" value="Haloacid_Dehalogenase"/>
    <property type="match status" value="1"/>
</dbReference>
<dbReference type="PROSITE" id="PS00154">
    <property type="entry name" value="ATPASE_E1_E2"/>
    <property type="match status" value="1"/>
</dbReference>
<feature type="transmembrane region" description="Helical" evidence="8">
    <location>
        <begin position="663"/>
        <end position="685"/>
    </location>
</feature>
<feature type="transmembrane region" description="Helical" evidence="8">
    <location>
        <begin position="599"/>
        <end position="624"/>
    </location>
</feature>
<dbReference type="InterPro" id="IPR036412">
    <property type="entry name" value="HAD-like_sf"/>
</dbReference>
<dbReference type="InterPro" id="IPR004014">
    <property type="entry name" value="ATPase_P-typ_cation-transptr_N"/>
</dbReference>
<dbReference type="AlphaFoldDB" id="A0A1D9MMS5"/>
<dbReference type="InterPro" id="IPR023214">
    <property type="entry name" value="HAD_sf"/>
</dbReference>
<dbReference type="InterPro" id="IPR001757">
    <property type="entry name" value="P_typ_ATPase"/>
</dbReference>
<feature type="domain" description="Cation-transporting P-type ATPase N-terminal" evidence="10">
    <location>
        <begin position="5"/>
        <end position="57"/>
    </location>
</feature>
<sequence>MDTPTDEQTGLTAEQVEALVAQDRTNDVKRRSSRPLSSIIWANIFTVFNGILTAAAVTVLYFGSPMDALFAIVMVINAATGIIAEIKAKRTLDKVSILDTPTAKVIRDGKTQTIDRVDLVPGDIVCLSLGDQVPTDGYVLASGGLEIDESMLTGESVPVEKKVGDPILSGTAVVSGKGRFQTTAVGSELYVEKITGEVKKFKQAHSELRAGIDTVLRVISIGIIPIVALLIWSQLRTDGAASFDRAIVLAIAGIVGMIPQGLVLLTSVNFAVAAADLARKKVLVQELQAVEVLARVDVLCTDKTGTLTSGGVRPREIITLTSDTKLAEDAKQVLAAMVAAGDNPTAQAVQEALGEQQAATLDEEIPFNSARKWSGAAFANQAWIFGAPEIVLAGAEENNQDALSKVDENAQNGDRVLVLASSEAGLNGNDLPANLSAQLLVVLSEELRPDAKETMEYFAEQGVEVKVISGDNPVTVAALAKRAGIGGGEVQAIDARELPTDPEAFAHEIATHNVFGRVTPEQKRAMVHALQSQDHTVAMTGDGVNDAMALKDADLGIAMGNGAAATKAVAKLVLLNGDFGALPNVVAQGRRIIANMERVSALFFTKTTYAALIAVVVALFMLPYPFLPRHLTIIGSLTIGIPSFFLAMAPNNQRYRPGFLRRTLSLAIPAGVIITAAALSVYLFFEGEAVASTAATVVVVVTALFLLSVLSRPLVWWRIGLLVLMAATAVLIILTRHGRKWFDLHLPTYADWVNIALICVVAAVLIEIVSRIVKKRQAMK</sequence>
<dbReference type="Gene3D" id="1.20.1110.10">
    <property type="entry name" value="Calcium-transporting ATPase, transmembrane domain"/>
    <property type="match status" value="1"/>
</dbReference>
<keyword evidence="7 8" id="KW-0472">Membrane</keyword>
<dbReference type="InterPro" id="IPR008250">
    <property type="entry name" value="ATPase_P-typ_transduc_dom_A_sf"/>
</dbReference>
<dbReference type="Pfam" id="PF00702">
    <property type="entry name" value="Hydrolase"/>
    <property type="match status" value="1"/>
</dbReference>
<name>A0A1D9MMS5_9ACTO</name>
<keyword evidence="5" id="KW-1278">Translocase</keyword>
<reference evidence="11 12" key="1">
    <citation type="submission" date="2016-10" db="EMBL/GenBank/DDBJ databases">
        <title>Actinomyces aegypiusis sp. nov., isolated from the Aegypius monachus in Qinghai Tibet Plateau China.</title>
        <authorList>
            <person name="Wang Y."/>
        </authorList>
    </citation>
    <scope>NUCLEOTIDE SEQUENCE [LARGE SCALE GENOMIC DNA]</scope>
    <source>
        <strain evidence="11 12">VUL4_3</strain>
    </source>
</reference>
<dbReference type="GO" id="GO:0005886">
    <property type="term" value="C:plasma membrane"/>
    <property type="evidence" value="ECO:0007669"/>
    <property type="project" value="UniProtKB-SubCell"/>
</dbReference>
<dbReference type="InterPro" id="IPR044492">
    <property type="entry name" value="P_typ_ATPase_HD_dom"/>
</dbReference>
<dbReference type="OrthoDB" id="9814270at2"/>
<dbReference type="InterPro" id="IPR059000">
    <property type="entry name" value="ATPase_P-type_domA"/>
</dbReference>
<gene>
    <name evidence="11" type="ORF">BK816_04150</name>
</gene>
<keyword evidence="6 8" id="KW-1133">Transmembrane helix</keyword>
<dbReference type="EMBL" id="CP017812">
    <property type="protein sequence ID" value="AOZ73463.1"/>
    <property type="molecule type" value="Genomic_DNA"/>
</dbReference>
<evidence type="ECO:0000259" key="10">
    <source>
        <dbReference type="Pfam" id="PF00690"/>
    </source>
</evidence>
<dbReference type="Pfam" id="PF00122">
    <property type="entry name" value="E1-E2_ATPase"/>
    <property type="match status" value="1"/>
</dbReference>
<dbReference type="STRING" id="1912795.BK816_04150"/>
<dbReference type="Gene3D" id="3.40.1110.10">
    <property type="entry name" value="Calcium-transporting ATPase, cytoplasmic domain N"/>
    <property type="match status" value="1"/>
</dbReference>
<dbReference type="PRINTS" id="PR00120">
    <property type="entry name" value="HATPASE"/>
</dbReference>
<dbReference type="SUPFAM" id="SSF81665">
    <property type="entry name" value="Calcium ATPase, transmembrane domain M"/>
    <property type="match status" value="1"/>
</dbReference>
<feature type="transmembrane region" description="Helical" evidence="8">
    <location>
        <begin position="39"/>
        <end position="62"/>
    </location>
</feature>
<evidence type="ECO:0000256" key="6">
    <source>
        <dbReference type="ARBA" id="ARBA00022989"/>
    </source>
</evidence>
<evidence type="ECO:0000256" key="8">
    <source>
        <dbReference type="SAM" id="Phobius"/>
    </source>
</evidence>
<dbReference type="SUPFAM" id="SSF56784">
    <property type="entry name" value="HAD-like"/>
    <property type="match status" value="1"/>
</dbReference>
<dbReference type="GO" id="GO:0005524">
    <property type="term" value="F:ATP binding"/>
    <property type="evidence" value="ECO:0007669"/>
    <property type="project" value="UniProtKB-KW"/>
</dbReference>
<evidence type="ECO:0000259" key="9">
    <source>
        <dbReference type="Pfam" id="PF00122"/>
    </source>
</evidence>
<feature type="domain" description="P-type ATPase A" evidence="9">
    <location>
        <begin position="99"/>
        <end position="198"/>
    </location>
</feature>
<dbReference type="Gene3D" id="2.70.150.10">
    <property type="entry name" value="Calcium-transporting ATPase, cytoplasmic transduction domain A"/>
    <property type="match status" value="1"/>
</dbReference>
<keyword evidence="4" id="KW-0067">ATP-binding</keyword>
<dbReference type="PRINTS" id="PR00119">
    <property type="entry name" value="CATATPASE"/>
</dbReference>
<dbReference type="SUPFAM" id="SSF81653">
    <property type="entry name" value="Calcium ATPase, transduction domain A"/>
    <property type="match status" value="1"/>
</dbReference>
<keyword evidence="11" id="KW-0378">Hydrolase</keyword>
<comment type="subcellular location">
    <subcellularLocation>
        <location evidence="1">Cell membrane</location>
        <topology evidence="1">Multi-pass membrane protein</topology>
    </subcellularLocation>
</comment>